<reference evidence="3" key="1">
    <citation type="submission" date="2016-06" db="EMBL/GenBank/DDBJ databases">
        <authorList>
            <person name="Varghese N."/>
            <person name="Submissions Spin"/>
        </authorList>
    </citation>
    <scope>NUCLEOTIDE SEQUENCE [LARGE SCALE GENOMIC DNA]</scope>
    <source>
        <strain evidence="3">DSM 44830</strain>
    </source>
</reference>
<dbReference type="STRING" id="262898.GA0070564_107293"/>
<feature type="region of interest" description="Disordered" evidence="1">
    <location>
        <begin position="58"/>
        <end position="118"/>
    </location>
</feature>
<protein>
    <submittedName>
        <fullName evidence="2">Uncharacterized protein</fullName>
    </submittedName>
</protein>
<proteinExistence type="predicted"/>
<gene>
    <name evidence="2" type="ORF">GA0070564_107293</name>
</gene>
<evidence type="ECO:0000313" key="3">
    <source>
        <dbReference type="Proteomes" id="UP000199504"/>
    </source>
</evidence>
<evidence type="ECO:0000313" key="2">
    <source>
        <dbReference type="EMBL" id="SCF40040.1"/>
    </source>
</evidence>
<dbReference type="EMBL" id="FMCX01000007">
    <property type="protein sequence ID" value="SCF40040.1"/>
    <property type="molecule type" value="Genomic_DNA"/>
</dbReference>
<dbReference type="Proteomes" id="UP000199504">
    <property type="component" value="Unassembled WGS sequence"/>
</dbReference>
<accession>A0A1C5A4B2</accession>
<evidence type="ECO:0000256" key="1">
    <source>
        <dbReference type="SAM" id="MobiDB-lite"/>
    </source>
</evidence>
<keyword evidence="3" id="KW-1185">Reference proteome</keyword>
<feature type="compositionally biased region" description="Low complexity" evidence="1">
    <location>
        <begin position="67"/>
        <end position="95"/>
    </location>
</feature>
<name>A0A1C5A4B2_9ACTN</name>
<organism evidence="2 3">
    <name type="scientific">Micromonospora mirobrigensis</name>
    <dbReference type="NCBI Taxonomy" id="262898"/>
    <lineage>
        <taxon>Bacteria</taxon>
        <taxon>Bacillati</taxon>
        <taxon>Actinomycetota</taxon>
        <taxon>Actinomycetes</taxon>
        <taxon>Micromonosporales</taxon>
        <taxon>Micromonosporaceae</taxon>
        <taxon>Micromonospora</taxon>
    </lineage>
</organism>
<sequence length="216" mass="22215">MPGGAPGRFRLTDRPVAPGAAFRKTARVTNRLRVLPVAAALLTTLVLAGCGDDSADGSDATWANGSPSPKAAADARTAPAPATKASTRPAPAPSAERTTERRPSSEPKVVLPPRPTDAPAARKVVDAFRAAGLPAANVRNKSVDCGPDGLGLGCSEVVATDAVAVYVFPDRTSASDMADTWGAEAYHKDDVVLNYIGTGTPAAQRKKYDAVLDKLG</sequence>
<dbReference type="AlphaFoldDB" id="A0A1C5A4B2"/>